<proteinExistence type="predicted"/>
<dbReference type="RefSeq" id="WP_015202016.1">
    <property type="nucleotide sequence ID" value="NC_019753.1"/>
</dbReference>
<accession>K9VWF8</accession>
<evidence type="ECO:0000313" key="1">
    <source>
        <dbReference type="EMBL" id="AFZ11894.1"/>
    </source>
</evidence>
<sequence>MQFLIKNLSILQNIAIGFMEGFNTDWWVEIKTTYPSCTYYFGDFDNLREAKEYCSGYIEDLQSEGARGIKVNIKRCQPQVLTICDE</sequence>
<organism evidence="1 2">
    <name type="scientific">Crinalium epipsammum PCC 9333</name>
    <dbReference type="NCBI Taxonomy" id="1173022"/>
    <lineage>
        <taxon>Bacteria</taxon>
        <taxon>Bacillati</taxon>
        <taxon>Cyanobacteriota</taxon>
        <taxon>Cyanophyceae</taxon>
        <taxon>Gomontiellales</taxon>
        <taxon>Gomontiellaceae</taxon>
        <taxon>Crinalium</taxon>
    </lineage>
</organism>
<dbReference type="eggNOG" id="COG2199">
    <property type="taxonomic scope" value="Bacteria"/>
</dbReference>
<reference evidence="1 2" key="1">
    <citation type="submission" date="2012-06" db="EMBL/GenBank/DDBJ databases">
        <title>Finished chromosome of genome of Crinalium epipsammum PCC 9333.</title>
        <authorList>
            <consortium name="US DOE Joint Genome Institute"/>
            <person name="Gugger M."/>
            <person name="Coursin T."/>
            <person name="Rippka R."/>
            <person name="Tandeau De Marsac N."/>
            <person name="Huntemann M."/>
            <person name="Wei C.-L."/>
            <person name="Han J."/>
            <person name="Detter J.C."/>
            <person name="Han C."/>
            <person name="Tapia R."/>
            <person name="Davenport K."/>
            <person name="Daligault H."/>
            <person name="Erkkila T."/>
            <person name="Gu W."/>
            <person name="Munk A.C.C."/>
            <person name="Teshima H."/>
            <person name="Xu Y."/>
            <person name="Chain P."/>
            <person name="Chen A."/>
            <person name="Krypides N."/>
            <person name="Mavromatis K."/>
            <person name="Markowitz V."/>
            <person name="Szeto E."/>
            <person name="Ivanova N."/>
            <person name="Mikhailova N."/>
            <person name="Ovchinnikova G."/>
            <person name="Pagani I."/>
            <person name="Pati A."/>
            <person name="Goodwin L."/>
            <person name="Peters L."/>
            <person name="Pitluck S."/>
            <person name="Woyke T."/>
            <person name="Kerfeld C."/>
        </authorList>
    </citation>
    <scope>NUCLEOTIDE SEQUENCE [LARGE SCALE GENOMIC DNA]</scope>
    <source>
        <strain evidence="1 2">PCC 9333</strain>
    </source>
</reference>
<dbReference type="Pfam" id="PF08846">
    <property type="entry name" value="DUF1816"/>
    <property type="match status" value="1"/>
</dbReference>
<gene>
    <name evidence="1" type="ORF">Cri9333_0979</name>
</gene>
<dbReference type="KEGG" id="cep:Cri9333_0979"/>
<dbReference type="Proteomes" id="UP000010472">
    <property type="component" value="Chromosome"/>
</dbReference>
<dbReference type="AlphaFoldDB" id="K9VWF8"/>
<evidence type="ECO:0000313" key="2">
    <source>
        <dbReference type="Proteomes" id="UP000010472"/>
    </source>
</evidence>
<name>K9VWF8_9CYAN</name>
<dbReference type="EMBL" id="CP003620">
    <property type="protein sequence ID" value="AFZ11894.1"/>
    <property type="molecule type" value="Genomic_DNA"/>
</dbReference>
<evidence type="ECO:0008006" key="3">
    <source>
        <dbReference type="Google" id="ProtNLM"/>
    </source>
</evidence>
<dbReference type="HOGENOM" id="CLU_168933_0_0_3"/>
<protein>
    <recommendedName>
        <fullName evidence="3">DUF1816 domain-containing protein</fullName>
    </recommendedName>
</protein>
<dbReference type="InterPro" id="IPR014945">
    <property type="entry name" value="DUF1816"/>
</dbReference>
<keyword evidence="2" id="KW-1185">Reference proteome</keyword>
<dbReference type="STRING" id="1173022.Cri9333_0979"/>